<dbReference type="Proteomes" id="UP001175000">
    <property type="component" value="Unassembled WGS sequence"/>
</dbReference>
<accession>A0AA39WP79</accession>
<keyword evidence="1" id="KW-0732">Signal</keyword>
<feature type="chain" id="PRO_5041390292" evidence="1">
    <location>
        <begin position="20"/>
        <end position="111"/>
    </location>
</feature>
<reference evidence="2" key="1">
    <citation type="submission" date="2023-06" db="EMBL/GenBank/DDBJ databases">
        <title>Genome-scale phylogeny and comparative genomics of the fungal order Sordariales.</title>
        <authorList>
            <consortium name="Lawrence Berkeley National Laboratory"/>
            <person name="Hensen N."/>
            <person name="Bonometti L."/>
            <person name="Westerberg I."/>
            <person name="Brannstrom I.O."/>
            <person name="Guillou S."/>
            <person name="Cros-Aarteil S."/>
            <person name="Calhoun S."/>
            <person name="Haridas S."/>
            <person name="Kuo A."/>
            <person name="Mondo S."/>
            <person name="Pangilinan J."/>
            <person name="Riley R."/>
            <person name="Labutti K."/>
            <person name="Andreopoulos B."/>
            <person name="Lipzen A."/>
            <person name="Chen C."/>
            <person name="Yanf M."/>
            <person name="Daum C."/>
            <person name="Ng V."/>
            <person name="Clum A."/>
            <person name="Steindorff A."/>
            <person name="Ohm R."/>
            <person name="Martin F."/>
            <person name="Silar P."/>
            <person name="Natvig D."/>
            <person name="Lalanne C."/>
            <person name="Gautier V."/>
            <person name="Ament-Velasquez S.L."/>
            <person name="Kruys A."/>
            <person name="Hutchinson M.I."/>
            <person name="Powell A.J."/>
            <person name="Barry K."/>
            <person name="Miller A.N."/>
            <person name="Grigoriev I.V."/>
            <person name="Debuchy R."/>
            <person name="Gladieux P."/>
            <person name="Thoren M.H."/>
            <person name="Johannesson H."/>
        </authorList>
    </citation>
    <scope>NUCLEOTIDE SEQUENCE</scope>
    <source>
        <strain evidence="2">CBS 606.72</strain>
    </source>
</reference>
<feature type="signal peptide" evidence="1">
    <location>
        <begin position="1"/>
        <end position="19"/>
    </location>
</feature>
<gene>
    <name evidence="2" type="ORF">B0T14DRAFT_518449</name>
</gene>
<proteinExistence type="predicted"/>
<evidence type="ECO:0000313" key="3">
    <source>
        <dbReference type="Proteomes" id="UP001175000"/>
    </source>
</evidence>
<sequence length="111" mass="12132">MIPLKLTNLLLALAASVAAMPPVARSGARTLNARQDECAAVRTYLAGHGAIFGCTEMPSPPFEECTWCCDEIWDMEVYNMGWGGDPPCHEDHEDSLCPNGYKGWHCADHGH</sequence>
<organism evidence="2 3">
    <name type="scientific">Immersiella caudata</name>
    <dbReference type="NCBI Taxonomy" id="314043"/>
    <lineage>
        <taxon>Eukaryota</taxon>
        <taxon>Fungi</taxon>
        <taxon>Dikarya</taxon>
        <taxon>Ascomycota</taxon>
        <taxon>Pezizomycotina</taxon>
        <taxon>Sordariomycetes</taxon>
        <taxon>Sordariomycetidae</taxon>
        <taxon>Sordariales</taxon>
        <taxon>Lasiosphaeriaceae</taxon>
        <taxon>Immersiella</taxon>
    </lineage>
</organism>
<evidence type="ECO:0000256" key="1">
    <source>
        <dbReference type="SAM" id="SignalP"/>
    </source>
</evidence>
<keyword evidence="3" id="KW-1185">Reference proteome</keyword>
<comment type="caution">
    <text evidence="2">The sequence shown here is derived from an EMBL/GenBank/DDBJ whole genome shotgun (WGS) entry which is preliminary data.</text>
</comment>
<name>A0AA39WP79_9PEZI</name>
<protein>
    <submittedName>
        <fullName evidence="2">Uncharacterized protein</fullName>
    </submittedName>
</protein>
<evidence type="ECO:0000313" key="2">
    <source>
        <dbReference type="EMBL" id="KAK0619034.1"/>
    </source>
</evidence>
<dbReference type="EMBL" id="JAULSU010000004">
    <property type="protein sequence ID" value="KAK0619034.1"/>
    <property type="molecule type" value="Genomic_DNA"/>
</dbReference>
<dbReference type="AlphaFoldDB" id="A0AA39WP79"/>